<dbReference type="Proteomes" id="UP000002705">
    <property type="component" value="Chromosome 1"/>
</dbReference>
<proteinExistence type="predicted"/>
<dbReference type="NCBIfam" id="NF040699">
    <property type="entry name" value="VPA1262_fam"/>
    <property type="match status" value="1"/>
</dbReference>
<dbReference type="HOGENOM" id="CLU_009268_0_0_4"/>
<evidence type="ECO:0000313" key="2">
    <source>
        <dbReference type="Proteomes" id="UP000002705"/>
    </source>
</evidence>
<dbReference type="PATRIC" id="fig|482957.22.peg.3213"/>
<organism evidence="1 2">
    <name type="scientific">Burkholderia lata (strain ATCC 17760 / DSM 23089 / LMG 22485 / NCIMB 9086 / R18194 / 383)</name>
    <dbReference type="NCBI Taxonomy" id="482957"/>
    <lineage>
        <taxon>Bacteria</taxon>
        <taxon>Pseudomonadati</taxon>
        <taxon>Pseudomonadota</taxon>
        <taxon>Betaproteobacteria</taxon>
        <taxon>Burkholderiales</taxon>
        <taxon>Burkholderiaceae</taxon>
        <taxon>Burkholderia</taxon>
        <taxon>Burkholderia cepacia complex</taxon>
    </lineage>
</organism>
<dbReference type="AlphaFoldDB" id="Q39CM0"/>
<dbReference type="KEGG" id="bur:Bcep18194_A6202"/>
<gene>
    <name evidence="1" type="ordered locus">Bcep18194_A6202</name>
</gene>
<dbReference type="RefSeq" id="WP_011353303.1">
    <property type="nucleotide sequence ID" value="NC_007510.1"/>
</dbReference>
<dbReference type="NCBIfam" id="NF040700">
    <property type="entry name" value="VPA1262_N_dom"/>
    <property type="match status" value="1"/>
</dbReference>
<sequence length="1112" mass="125525">MHLNDILSEKRLARLFDSGEAPCMVEMWILQIKSVDGVTTQMVYGRILPSDFVNNTWNTQREDSFKPVEELFEAQVKRVTTFVESNRVRDLLTLLVEGKSLGDASQSTGIKLSQAAVRFAGVTLSSALALRPVMHLPTRDYFLFRTKRLSQASNASMDSAAVTCLSKGEMFTLDGYARPELAKLVTDALKAGTGLDFSSVDAWRLGDIELGVFPALDDAERQLVKVQTSLKSDPPGVRVSIAKDLLPGVAGDIEIELQLLNDDCAFYVSRTKTSETGRWPREVWLDVPAHQVGMVDALTVLVETREHGSVTSFRRFHWGAHLVREVGVQMQMQGNITRVNFDWLKIALHRSHTERLEAAQTISRSNHTSLNVVGGRKADPWVTANRLVADVTSKLVPPASEAQFLERYSEGDNTGRLALAEWLKRLFAVHQDKHIVWFDPFMEDVGITLINKYGFTNGSYVIFTHALKPQTIDNWYEHILHRNAHGHIDDEPDTPVGTRVSRLVSACKAWNRQMKGVRLQVVGLPDETLHDRMIVIRDVKMEPVVGFHLSNSIQKANENFPLLITPIPFDVLRQVCDYTDRMLQRVAERASDVPHEGVDAMVLFDSNDEPNIRETGSHPDLFSMQRAGDVLSWWTGYDSLAHLTGNTLQNLLQGLSLLDESERFHTEAFDHVPEKFWSHGQDVSDFNSWWDAMATLLAHSPAGVYVTELSTNPPAPNDALSNLLVEFLRVDRADAIQPLHSGPIADTMKEMQSSHEELLRTHRYRHHAYHERFTRLSWGDQYALKVLWYFAPQALVRWMEQQAEGPNDDNRRRQLLLFQAISHISLGTGFGCSNAQLDALLSSSNHYVQWLGFVALETLLQDDHKLLPRIQDVGHLSQVQKACVLGWLLARSGRGTTPLRIAIIAELHQMLPQEIDKGALDALLDSMRNPLGRIYEAKPWILADVIAPLVEAERLSPDDVAQAWVDELFAYWKQSESRGTLLFDVQSEGVFTEQIAALLLCCSASKQKELLKRFSTEADSIHRTVTQILAHQVNYSRTRDEYHKAMWIGSLVRLMFANASGPIPRAQMEEMGKIYKKTAGIVDRTDWSESSTVEGPLLRYWKVVTNLLEFKK</sequence>
<keyword evidence="2" id="KW-1185">Reference proteome</keyword>
<name>Q39CM0_BURL3</name>
<dbReference type="GeneID" id="45096081"/>
<dbReference type="EMBL" id="CP000151">
    <property type="protein sequence ID" value="ABB09796.1"/>
    <property type="molecule type" value="Genomic_DNA"/>
</dbReference>
<evidence type="ECO:0000313" key="1">
    <source>
        <dbReference type="EMBL" id="ABB09796.1"/>
    </source>
</evidence>
<protein>
    <submittedName>
        <fullName evidence="1">Uncharacterized protein</fullName>
    </submittedName>
</protein>
<accession>Q39CM0</accession>
<reference evidence="1" key="1">
    <citation type="submission" date="2009-01" db="EMBL/GenBank/DDBJ databases">
        <title>Complete sequence of chromosome 1 of Burkholderia sp. 383.</title>
        <authorList>
            <consortium name="US DOE Joint Genome Institute"/>
            <person name="Copeland A."/>
            <person name="Lucas S."/>
            <person name="Lapidus A."/>
            <person name="Barry K."/>
            <person name="Detter J.C."/>
            <person name="Glavina T."/>
            <person name="Hammon N."/>
            <person name="Israni S."/>
            <person name="Pitluck S."/>
            <person name="Chain P."/>
            <person name="Malfatti S."/>
            <person name="Shin M."/>
            <person name="Vergez L."/>
            <person name="Schmutz J."/>
            <person name="Larimer F."/>
            <person name="Land M."/>
            <person name="Kyrpides N."/>
            <person name="Lykidis A."/>
            <person name="Richardson P."/>
        </authorList>
    </citation>
    <scope>NUCLEOTIDE SEQUENCE</scope>
    <source>
        <strain evidence="1">383</strain>
    </source>
</reference>